<dbReference type="PROSITE" id="PS00217">
    <property type="entry name" value="SUGAR_TRANSPORT_2"/>
    <property type="match status" value="1"/>
</dbReference>
<keyword evidence="3 6" id="KW-1133">Transmembrane helix</keyword>
<evidence type="ECO:0000259" key="7">
    <source>
        <dbReference type="PROSITE" id="PS50850"/>
    </source>
</evidence>
<proteinExistence type="predicted"/>
<feature type="transmembrane region" description="Helical" evidence="6">
    <location>
        <begin position="415"/>
        <end position="433"/>
    </location>
</feature>
<dbReference type="OrthoDB" id="6133115at2759"/>
<feature type="transmembrane region" description="Helical" evidence="6">
    <location>
        <begin position="382"/>
        <end position="403"/>
    </location>
</feature>
<evidence type="ECO:0000313" key="9">
    <source>
        <dbReference type="Proteomes" id="UP001152888"/>
    </source>
</evidence>
<dbReference type="InterPro" id="IPR050549">
    <property type="entry name" value="MFS_Trehalose_Transporter"/>
</dbReference>
<feature type="transmembrane region" description="Helical" evidence="6">
    <location>
        <begin position="305"/>
        <end position="326"/>
    </location>
</feature>
<dbReference type="Proteomes" id="UP001152888">
    <property type="component" value="Unassembled WGS sequence"/>
</dbReference>
<evidence type="ECO:0000256" key="1">
    <source>
        <dbReference type="ARBA" id="ARBA00004141"/>
    </source>
</evidence>
<feature type="region of interest" description="Disordered" evidence="5">
    <location>
        <begin position="502"/>
        <end position="524"/>
    </location>
</feature>
<name>A0A9P0K1A5_ACAOB</name>
<protein>
    <recommendedName>
        <fullName evidence="7">Major facilitator superfamily (MFS) profile domain-containing protein</fullName>
    </recommendedName>
</protein>
<feature type="transmembrane region" description="Helical" evidence="6">
    <location>
        <begin position="66"/>
        <end position="83"/>
    </location>
</feature>
<evidence type="ECO:0000256" key="2">
    <source>
        <dbReference type="ARBA" id="ARBA00022692"/>
    </source>
</evidence>
<dbReference type="Pfam" id="PF00083">
    <property type="entry name" value="Sugar_tr"/>
    <property type="match status" value="1"/>
</dbReference>
<evidence type="ECO:0000256" key="3">
    <source>
        <dbReference type="ARBA" id="ARBA00022989"/>
    </source>
</evidence>
<dbReference type="AlphaFoldDB" id="A0A9P0K1A5"/>
<dbReference type="InterPro" id="IPR005828">
    <property type="entry name" value="MFS_sugar_transport-like"/>
</dbReference>
<feature type="transmembrane region" description="Helical" evidence="6">
    <location>
        <begin position="23"/>
        <end position="46"/>
    </location>
</feature>
<keyword evidence="4 6" id="KW-0472">Membrane</keyword>
<comment type="caution">
    <text evidence="8">The sequence shown here is derived from an EMBL/GenBank/DDBJ whole genome shotgun (WGS) entry which is preliminary data.</text>
</comment>
<evidence type="ECO:0000256" key="5">
    <source>
        <dbReference type="SAM" id="MobiDB-lite"/>
    </source>
</evidence>
<feature type="compositionally biased region" description="Basic and acidic residues" evidence="5">
    <location>
        <begin position="512"/>
        <end position="524"/>
    </location>
</feature>
<feature type="transmembrane region" description="Helical" evidence="6">
    <location>
        <begin position="333"/>
        <end position="354"/>
    </location>
</feature>
<accession>A0A9P0K1A5</accession>
<keyword evidence="9" id="KW-1185">Reference proteome</keyword>
<dbReference type="SUPFAM" id="SSF103473">
    <property type="entry name" value="MFS general substrate transporter"/>
    <property type="match status" value="1"/>
</dbReference>
<dbReference type="EMBL" id="CAKOFQ010006707">
    <property type="protein sequence ID" value="CAH1963420.1"/>
    <property type="molecule type" value="Genomic_DNA"/>
</dbReference>
<dbReference type="InterPro" id="IPR005829">
    <property type="entry name" value="Sugar_transporter_CS"/>
</dbReference>
<keyword evidence="2 6" id="KW-0812">Transmembrane</keyword>
<dbReference type="InterPro" id="IPR036259">
    <property type="entry name" value="MFS_trans_sf"/>
</dbReference>
<dbReference type="PANTHER" id="PTHR48021">
    <property type="match status" value="1"/>
</dbReference>
<dbReference type="GO" id="GO:0022857">
    <property type="term" value="F:transmembrane transporter activity"/>
    <property type="evidence" value="ECO:0007669"/>
    <property type="project" value="InterPro"/>
</dbReference>
<evidence type="ECO:0000313" key="8">
    <source>
        <dbReference type="EMBL" id="CAH1963420.1"/>
    </source>
</evidence>
<dbReference type="InterPro" id="IPR020846">
    <property type="entry name" value="MFS_dom"/>
</dbReference>
<feature type="transmembrane region" description="Helical" evidence="6">
    <location>
        <begin position="95"/>
        <end position="114"/>
    </location>
</feature>
<organism evidence="8 9">
    <name type="scientific">Acanthoscelides obtectus</name>
    <name type="common">Bean weevil</name>
    <name type="synonym">Bruchus obtectus</name>
    <dbReference type="NCBI Taxonomy" id="200917"/>
    <lineage>
        <taxon>Eukaryota</taxon>
        <taxon>Metazoa</taxon>
        <taxon>Ecdysozoa</taxon>
        <taxon>Arthropoda</taxon>
        <taxon>Hexapoda</taxon>
        <taxon>Insecta</taxon>
        <taxon>Pterygota</taxon>
        <taxon>Neoptera</taxon>
        <taxon>Endopterygota</taxon>
        <taxon>Coleoptera</taxon>
        <taxon>Polyphaga</taxon>
        <taxon>Cucujiformia</taxon>
        <taxon>Chrysomeloidea</taxon>
        <taxon>Chrysomelidae</taxon>
        <taxon>Bruchinae</taxon>
        <taxon>Bruchini</taxon>
        <taxon>Acanthoscelides</taxon>
    </lineage>
</organism>
<evidence type="ECO:0000256" key="6">
    <source>
        <dbReference type="SAM" id="Phobius"/>
    </source>
</evidence>
<feature type="transmembrane region" description="Helical" evidence="6">
    <location>
        <begin position="265"/>
        <end position="285"/>
    </location>
</feature>
<dbReference type="PANTHER" id="PTHR48021:SF39">
    <property type="entry name" value="MAJOR FACILITATOR SUPERFAMILY (MFS) PROFILE DOMAIN-CONTAINING PROTEIN"/>
    <property type="match status" value="1"/>
</dbReference>
<dbReference type="Gene3D" id="1.20.1250.20">
    <property type="entry name" value="MFS general substrate transporter like domains"/>
    <property type="match status" value="1"/>
</dbReference>
<feature type="transmembrane region" description="Helical" evidence="6">
    <location>
        <begin position="120"/>
        <end position="142"/>
    </location>
</feature>
<sequence length="524" mass="57894">MVIKDISSPAVETSAFRQALPQILAVCVKNVLLASYGLTLGFPTILIPSLSGDDPNEEITMGVEEISWIGSLNLILVPLGCIFSGPITHNLGRKLTMQLVTIPFIAAFLIFHYSTRPWHIFLSLSMTGFTGGLLEAPVLTYVAEVTQPHLRGILSSTSTAAVSLGILGEFLLGTFMSWRTVSLVNCSMPILSFILLTFVPETPIFLLSNNKYEEAKKSIAWLRGWTTPANIEPEFQELYRQLKQKESEEEPSRIQLLHNLAKKTFLCPYFIVSLAFGLGSFSGNQPLQTYGIKIFSAVKAPIDRYYATVIIGVVQLLGCVISVIIIHVIGKRILNFISLLGCGICFVIVATYIYSIDIRYIDDFGPKDATALTSVEMGSSQWIPVVFLILSSFFSYLGIRILPWVLTGEVYPNEVRATASGLSGGIGYLFNFLANKTFPSLVTHITLPGVFWLYGSVALVGTILLYFFLPETEGKSLYEITEHFAGNSKLSNKVYRRKSAQKTENGQSNAAFEHDENNMIESKL</sequence>
<feature type="transmembrane region" description="Helical" evidence="6">
    <location>
        <begin position="445"/>
        <end position="469"/>
    </location>
</feature>
<comment type="subcellular location">
    <subcellularLocation>
        <location evidence="1">Membrane</location>
        <topology evidence="1">Multi-pass membrane protein</topology>
    </subcellularLocation>
</comment>
<gene>
    <name evidence="8" type="ORF">ACAOBT_LOCUS5186</name>
</gene>
<evidence type="ECO:0000256" key="4">
    <source>
        <dbReference type="ARBA" id="ARBA00023136"/>
    </source>
</evidence>
<dbReference type="FunFam" id="1.20.1250.20:FF:000249">
    <property type="entry name" value="facilitated trehalose transporter Tret1"/>
    <property type="match status" value="1"/>
</dbReference>
<feature type="transmembrane region" description="Helical" evidence="6">
    <location>
        <begin position="154"/>
        <end position="178"/>
    </location>
</feature>
<feature type="domain" description="Major facilitator superfamily (MFS) profile" evidence="7">
    <location>
        <begin position="23"/>
        <end position="473"/>
    </location>
</feature>
<dbReference type="GO" id="GO:0016020">
    <property type="term" value="C:membrane"/>
    <property type="evidence" value="ECO:0007669"/>
    <property type="project" value="UniProtKB-SubCell"/>
</dbReference>
<dbReference type="PROSITE" id="PS50850">
    <property type="entry name" value="MFS"/>
    <property type="match status" value="1"/>
</dbReference>
<reference evidence="8" key="1">
    <citation type="submission" date="2022-03" db="EMBL/GenBank/DDBJ databases">
        <authorList>
            <person name="Sayadi A."/>
        </authorList>
    </citation>
    <scope>NUCLEOTIDE SEQUENCE</scope>
</reference>
<feature type="transmembrane region" description="Helical" evidence="6">
    <location>
        <begin position="190"/>
        <end position="208"/>
    </location>
</feature>